<keyword evidence="4 7" id="KW-0560">Oxidoreductase</keyword>
<protein>
    <recommendedName>
        <fullName evidence="7">Peroxidase</fullName>
        <ecNumber evidence="7">1.11.1.-</ecNumber>
    </recommendedName>
</protein>
<evidence type="ECO:0000256" key="8">
    <source>
        <dbReference type="SAM" id="MobiDB-lite"/>
    </source>
</evidence>
<organism evidence="10 11">
    <name type="scientific">Ceratocystis pirilliformis</name>
    <dbReference type="NCBI Taxonomy" id="259994"/>
    <lineage>
        <taxon>Eukaryota</taxon>
        <taxon>Fungi</taxon>
        <taxon>Dikarya</taxon>
        <taxon>Ascomycota</taxon>
        <taxon>Pezizomycotina</taxon>
        <taxon>Sordariomycetes</taxon>
        <taxon>Hypocreomycetidae</taxon>
        <taxon>Microascales</taxon>
        <taxon>Ceratocystidaceae</taxon>
        <taxon>Ceratocystis</taxon>
    </lineage>
</organism>
<dbReference type="PRINTS" id="PR00458">
    <property type="entry name" value="PEROXIDASE"/>
</dbReference>
<evidence type="ECO:0000256" key="5">
    <source>
        <dbReference type="ARBA" id="ARBA00023004"/>
    </source>
</evidence>
<keyword evidence="3" id="KW-0479">Metal-binding</keyword>
<dbReference type="PANTHER" id="PTHR31356:SF66">
    <property type="entry name" value="CATALASE-PEROXIDASE"/>
    <property type="match status" value="1"/>
</dbReference>
<feature type="domain" description="Plant heme peroxidase family profile" evidence="9">
    <location>
        <begin position="144"/>
        <end position="376"/>
    </location>
</feature>
<dbReference type="PROSITE" id="PS00436">
    <property type="entry name" value="PEROXIDASE_2"/>
    <property type="match status" value="1"/>
</dbReference>
<dbReference type="InterPro" id="IPR010255">
    <property type="entry name" value="Haem_peroxidase_sf"/>
</dbReference>
<feature type="region of interest" description="Disordered" evidence="8">
    <location>
        <begin position="359"/>
        <end position="445"/>
    </location>
</feature>
<evidence type="ECO:0000313" key="10">
    <source>
        <dbReference type="EMBL" id="KAL1891659.1"/>
    </source>
</evidence>
<evidence type="ECO:0000256" key="2">
    <source>
        <dbReference type="ARBA" id="ARBA00022617"/>
    </source>
</evidence>
<dbReference type="EC" id="1.11.1.-" evidence="7"/>
<evidence type="ECO:0000256" key="3">
    <source>
        <dbReference type="ARBA" id="ARBA00022723"/>
    </source>
</evidence>
<keyword evidence="11" id="KW-1185">Reference proteome</keyword>
<feature type="compositionally biased region" description="Polar residues" evidence="8">
    <location>
        <begin position="421"/>
        <end position="430"/>
    </location>
</feature>
<dbReference type="Gene3D" id="1.10.520.10">
    <property type="match status" value="1"/>
</dbReference>
<evidence type="ECO:0000256" key="6">
    <source>
        <dbReference type="RuleBase" id="RU004241"/>
    </source>
</evidence>
<dbReference type="PANTHER" id="PTHR31356">
    <property type="entry name" value="THYLAKOID LUMENAL 29 KDA PROTEIN, CHLOROPLASTIC-RELATED"/>
    <property type="match status" value="1"/>
</dbReference>
<dbReference type="InterPro" id="IPR044831">
    <property type="entry name" value="Ccp1-like"/>
</dbReference>
<dbReference type="SUPFAM" id="SSF48113">
    <property type="entry name" value="Heme-dependent peroxidases"/>
    <property type="match status" value="1"/>
</dbReference>
<keyword evidence="5" id="KW-0408">Iron</keyword>
<dbReference type="InterPro" id="IPR019794">
    <property type="entry name" value="Peroxidases_AS"/>
</dbReference>
<reference evidence="10 11" key="1">
    <citation type="journal article" date="2024" name="IMA Fungus">
        <title>IMA Genome - F19 : A genome assembly and annotation guide to empower mycologists, including annotated draft genome sequences of Ceratocystis pirilliformis, Diaporthe australafricana, Fusarium ophioides, Paecilomyces lecythidis, and Sporothrix stenoceras.</title>
        <authorList>
            <person name="Aylward J."/>
            <person name="Wilson A.M."/>
            <person name="Visagie C.M."/>
            <person name="Spraker J."/>
            <person name="Barnes I."/>
            <person name="Buitendag C."/>
            <person name="Ceriani C."/>
            <person name="Del Mar Angel L."/>
            <person name="du Plessis D."/>
            <person name="Fuchs T."/>
            <person name="Gasser K."/>
            <person name="Kramer D."/>
            <person name="Li W."/>
            <person name="Munsamy K."/>
            <person name="Piso A."/>
            <person name="Price J.L."/>
            <person name="Sonnekus B."/>
            <person name="Thomas C."/>
            <person name="van der Nest A."/>
            <person name="van Dijk A."/>
            <person name="van Heerden A."/>
            <person name="van Vuuren N."/>
            <person name="Yilmaz N."/>
            <person name="Duong T.A."/>
            <person name="van der Merwe N.A."/>
            <person name="Wingfield M.J."/>
            <person name="Wingfield B.D."/>
        </authorList>
    </citation>
    <scope>NUCLEOTIDE SEQUENCE [LARGE SCALE GENOMIC DNA]</scope>
    <source>
        <strain evidence="10 11">CMW 12675</strain>
    </source>
</reference>
<name>A0ABR3YUK7_9PEZI</name>
<evidence type="ECO:0000256" key="7">
    <source>
        <dbReference type="RuleBase" id="RU363051"/>
    </source>
</evidence>
<dbReference type="Gene3D" id="1.10.420.10">
    <property type="entry name" value="Peroxidase, domain 2"/>
    <property type="match status" value="1"/>
</dbReference>
<evidence type="ECO:0000313" key="11">
    <source>
        <dbReference type="Proteomes" id="UP001583280"/>
    </source>
</evidence>
<accession>A0ABR3YUK7</accession>
<keyword evidence="7" id="KW-0732">Signal</keyword>
<dbReference type="EMBL" id="JAWDJO010000149">
    <property type="protein sequence ID" value="KAL1891659.1"/>
    <property type="molecule type" value="Genomic_DNA"/>
</dbReference>
<evidence type="ECO:0000256" key="1">
    <source>
        <dbReference type="ARBA" id="ARBA00022559"/>
    </source>
</evidence>
<feature type="chain" id="PRO_5045009291" description="Peroxidase" evidence="7">
    <location>
        <begin position="20"/>
        <end position="445"/>
    </location>
</feature>
<evidence type="ECO:0000256" key="4">
    <source>
        <dbReference type="ARBA" id="ARBA00023002"/>
    </source>
</evidence>
<proteinExistence type="inferred from homology"/>
<feature type="compositionally biased region" description="Polar residues" evidence="8">
    <location>
        <begin position="379"/>
        <end position="414"/>
    </location>
</feature>
<sequence length="445" mass="48163">MHFTRVLSLALAVAQPGLTHPGMKKVLSEIREISKRSTMPTDSTELIGDLATLSDGELTATGALIKSIILNQADPESYEDNTASADISSPECKEDTCCIWSHIADEMHALFTSPSGRCTKWARFAIRLGFHDAGSWNKSSTNGGADGSIVLAAEERARGENGGLVAMIEQTQAWYTKYHDELGYDSVTMADLIQLGANVATVTCPLGPRVRTFIGRKDSSLPAPTNLLPSPFASAELLIQLFAEKTIGSRGLVALVGAHTTSQQTTVDPQRALDPQDSTPGVWDTLYYRQTLSQNPPPRLFRFQSDLNLAAHDQTSGDFRAFGGRNGQALWNRDYAREYVRLSLLGVNNINDLQECTKVLPQPTRGNGRSRPGSGNSPAASTLPKSDATDSNFGLDSISSPSNLEWTPPDQNQIDKWLQTVGRSGSNKNVGQMLAAGQTVTKLRE</sequence>
<dbReference type="InterPro" id="IPR002016">
    <property type="entry name" value="Haem_peroxidase"/>
</dbReference>
<dbReference type="Pfam" id="PF00141">
    <property type="entry name" value="peroxidase"/>
    <property type="match status" value="1"/>
</dbReference>
<keyword evidence="2" id="KW-0349">Heme</keyword>
<dbReference type="PROSITE" id="PS50873">
    <property type="entry name" value="PEROXIDASE_4"/>
    <property type="match status" value="1"/>
</dbReference>
<evidence type="ECO:0000259" key="9">
    <source>
        <dbReference type="PROSITE" id="PS50873"/>
    </source>
</evidence>
<keyword evidence="1 7" id="KW-0575">Peroxidase</keyword>
<feature type="compositionally biased region" description="Low complexity" evidence="8">
    <location>
        <begin position="365"/>
        <end position="378"/>
    </location>
</feature>
<comment type="similarity">
    <text evidence="6">Belongs to the peroxidase family.</text>
</comment>
<gene>
    <name evidence="10" type="ORF">Cpir12675_004879</name>
</gene>
<dbReference type="Proteomes" id="UP001583280">
    <property type="component" value="Unassembled WGS sequence"/>
</dbReference>
<comment type="caution">
    <text evidence="10">The sequence shown here is derived from an EMBL/GenBank/DDBJ whole genome shotgun (WGS) entry which is preliminary data.</text>
</comment>
<feature type="signal peptide" evidence="7">
    <location>
        <begin position="1"/>
        <end position="19"/>
    </location>
</feature>